<evidence type="ECO:0000259" key="3">
    <source>
        <dbReference type="PROSITE" id="PS51000"/>
    </source>
</evidence>
<dbReference type="Gene3D" id="1.10.10.10">
    <property type="entry name" value="Winged helix-like DNA-binding domain superfamily/Winged helix DNA-binding domain"/>
    <property type="match status" value="1"/>
</dbReference>
<organism evidence="4 5">
    <name type="scientific">Shouchella clausii</name>
    <name type="common">Alkalihalobacillus clausii</name>
    <dbReference type="NCBI Taxonomy" id="79880"/>
    <lineage>
        <taxon>Bacteria</taxon>
        <taxon>Bacillati</taxon>
        <taxon>Bacillota</taxon>
        <taxon>Bacilli</taxon>
        <taxon>Bacillales</taxon>
        <taxon>Bacillaceae</taxon>
        <taxon>Shouchella</taxon>
    </lineage>
</organism>
<dbReference type="Pfam" id="PF00455">
    <property type="entry name" value="DeoRC"/>
    <property type="match status" value="1"/>
</dbReference>
<dbReference type="InterPro" id="IPR037171">
    <property type="entry name" value="NagB/RpiA_transferase-like"/>
</dbReference>
<dbReference type="PANTHER" id="PTHR30363:SF44">
    <property type="entry name" value="AGA OPERON TRANSCRIPTIONAL REPRESSOR-RELATED"/>
    <property type="match status" value="1"/>
</dbReference>
<evidence type="ECO:0000313" key="5">
    <source>
        <dbReference type="Proteomes" id="UP000216133"/>
    </source>
</evidence>
<accession>A0A268S396</accession>
<evidence type="ECO:0000256" key="1">
    <source>
        <dbReference type="ARBA" id="ARBA00023015"/>
    </source>
</evidence>
<dbReference type="InterPro" id="IPR050313">
    <property type="entry name" value="Carb_Metab_HTH_regulators"/>
</dbReference>
<dbReference type="PANTHER" id="PTHR30363">
    <property type="entry name" value="HTH-TYPE TRANSCRIPTIONAL REGULATOR SRLR-RELATED"/>
    <property type="match status" value="1"/>
</dbReference>
<keyword evidence="1" id="KW-0805">Transcription regulation</keyword>
<name>A0A268S396_SHOCL</name>
<dbReference type="Gene3D" id="3.40.50.1360">
    <property type="match status" value="1"/>
</dbReference>
<dbReference type="InterPro" id="IPR001034">
    <property type="entry name" value="DeoR_HTH"/>
</dbReference>
<evidence type="ECO:0000313" key="4">
    <source>
        <dbReference type="EMBL" id="PAF26897.1"/>
    </source>
</evidence>
<dbReference type="RefSeq" id="WP_095237916.1">
    <property type="nucleotide sequence ID" value="NZ_CP155469.1"/>
</dbReference>
<proteinExistence type="predicted"/>
<dbReference type="InterPro" id="IPR036390">
    <property type="entry name" value="WH_DNA-bd_sf"/>
</dbReference>
<dbReference type="SUPFAM" id="SSF100950">
    <property type="entry name" value="NagB/RpiA/CoA transferase-like"/>
    <property type="match status" value="1"/>
</dbReference>
<sequence length="263" mass="29849">MFAKEREEKIKKEIYRKGTVYVKELAKTFNVSAPTIRSDLDRITADSDDFERTHGGVIYKRKKEESKDKIVMYNIRASINKKEKEEIAQVALSLVNERDTLLLDSSSTCFEFASLLADPSYKNKNTILTNGLSTAMILKQNPNLTVIIFGGIVRTDSNTIHDEFQDPILDRFNIDKYFFSASGLSIESGFSEFNIEEVKTKKENLRRAKLKIALIDHTKFNQDSSSTFGSLDCADILISDSGLDKAIQNKYSSLIPLRTYGNR</sequence>
<keyword evidence="2" id="KW-0804">Transcription</keyword>
<reference evidence="4 5" key="1">
    <citation type="submission" date="2017-07" db="EMBL/GenBank/DDBJ databases">
        <title>Isolation and whole genome analysis of endospore-forming bacteria from heroin.</title>
        <authorList>
            <person name="Kalinowski J."/>
            <person name="Ahrens B."/>
            <person name="Al-Dilaimi A."/>
            <person name="Winkler A."/>
            <person name="Wibberg D."/>
            <person name="Schleenbecker U."/>
            <person name="Ruckert C."/>
            <person name="Wolfel R."/>
            <person name="Grass G."/>
        </authorList>
    </citation>
    <scope>NUCLEOTIDE SEQUENCE [LARGE SCALE GENOMIC DNA]</scope>
    <source>
        <strain evidence="4 5">7523-2</strain>
    </source>
</reference>
<evidence type="ECO:0000256" key="2">
    <source>
        <dbReference type="ARBA" id="ARBA00023163"/>
    </source>
</evidence>
<dbReference type="SUPFAM" id="SSF46785">
    <property type="entry name" value="Winged helix' DNA-binding domain"/>
    <property type="match status" value="1"/>
</dbReference>
<dbReference type="GO" id="GO:0003700">
    <property type="term" value="F:DNA-binding transcription factor activity"/>
    <property type="evidence" value="ECO:0007669"/>
    <property type="project" value="InterPro"/>
</dbReference>
<dbReference type="Pfam" id="PF08220">
    <property type="entry name" value="HTH_DeoR"/>
    <property type="match status" value="1"/>
</dbReference>
<dbReference type="SMART" id="SM00420">
    <property type="entry name" value="HTH_DEOR"/>
    <property type="match status" value="1"/>
</dbReference>
<dbReference type="SMART" id="SM01134">
    <property type="entry name" value="DeoRC"/>
    <property type="match status" value="1"/>
</dbReference>
<feature type="domain" description="HTH deoR-type" evidence="3">
    <location>
        <begin position="3"/>
        <end position="59"/>
    </location>
</feature>
<dbReference type="InterPro" id="IPR036388">
    <property type="entry name" value="WH-like_DNA-bd_sf"/>
</dbReference>
<protein>
    <recommendedName>
        <fullName evidence="3">HTH deoR-type domain-containing protein</fullName>
    </recommendedName>
</protein>
<dbReference type="Proteomes" id="UP000216133">
    <property type="component" value="Unassembled WGS sequence"/>
</dbReference>
<dbReference type="PROSITE" id="PS51000">
    <property type="entry name" value="HTH_DEOR_2"/>
    <property type="match status" value="1"/>
</dbReference>
<dbReference type="EMBL" id="NPBS01000026">
    <property type="protein sequence ID" value="PAF26897.1"/>
    <property type="molecule type" value="Genomic_DNA"/>
</dbReference>
<dbReference type="AlphaFoldDB" id="A0A268S396"/>
<comment type="caution">
    <text evidence="4">The sequence shown here is derived from an EMBL/GenBank/DDBJ whole genome shotgun (WGS) entry which is preliminary data.</text>
</comment>
<dbReference type="InterPro" id="IPR014036">
    <property type="entry name" value="DeoR-like_C"/>
</dbReference>
<gene>
    <name evidence="4" type="ORF">CHH61_06015</name>
</gene>